<evidence type="ECO:0000259" key="2">
    <source>
        <dbReference type="Pfam" id="PF13274"/>
    </source>
</evidence>
<accession>A0A1Y5TTV2</accession>
<proteinExistence type="predicted"/>
<name>A0A1Y5TTV2_9RHOB</name>
<evidence type="ECO:0000256" key="1">
    <source>
        <dbReference type="SAM" id="MobiDB-lite"/>
    </source>
</evidence>
<keyword evidence="4" id="KW-1185">Reference proteome</keyword>
<protein>
    <recommendedName>
        <fullName evidence="2">Antitoxin SocA-like Panacea domain-containing protein</fullName>
    </recommendedName>
</protein>
<reference evidence="3 4" key="1">
    <citation type="submission" date="2017-03" db="EMBL/GenBank/DDBJ databases">
        <authorList>
            <person name="Afonso C.L."/>
            <person name="Miller P.J."/>
            <person name="Scott M.A."/>
            <person name="Spackman E."/>
            <person name="Goraichik I."/>
            <person name="Dimitrov K.M."/>
            <person name="Suarez D.L."/>
            <person name="Swayne D.E."/>
        </authorList>
    </citation>
    <scope>NUCLEOTIDE SEQUENCE [LARGE SCALE GENOMIC DNA]</scope>
    <source>
        <strain evidence="3 4">CECT 8620</strain>
    </source>
</reference>
<feature type="domain" description="Antitoxin SocA-like Panacea" evidence="2">
    <location>
        <begin position="157"/>
        <end position="255"/>
    </location>
</feature>
<dbReference type="Proteomes" id="UP000193862">
    <property type="component" value="Unassembled WGS sequence"/>
</dbReference>
<feature type="region of interest" description="Disordered" evidence="1">
    <location>
        <begin position="51"/>
        <end position="130"/>
    </location>
</feature>
<evidence type="ECO:0000313" key="4">
    <source>
        <dbReference type="Proteomes" id="UP000193862"/>
    </source>
</evidence>
<gene>
    <name evidence="3" type="ORF">AQS8620_03289</name>
</gene>
<dbReference type="AlphaFoldDB" id="A0A1Y5TTV2"/>
<dbReference type="Pfam" id="PF13274">
    <property type="entry name" value="SocA_Panacea"/>
    <property type="match status" value="1"/>
</dbReference>
<feature type="compositionally biased region" description="Basic and acidic residues" evidence="1">
    <location>
        <begin position="70"/>
        <end position="89"/>
    </location>
</feature>
<evidence type="ECO:0000313" key="3">
    <source>
        <dbReference type="EMBL" id="SLN69553.1"/>
    </source>
</evidence>
<dbReference type="EMBL" id="FWFS01000015">
    <property type="protein sequence ID" value="SLN69553.1"/>
    <property type="molecule type" value="Genomic_DNA"/>
</dbReference>
<organism evidence="3 4">
    <name type="scientific">Aquimixticola soesokkakensis</name>
    <dbReference type="NCBI Taxonomy" id="1519096"/>
    <lineage>
        <taxon>Bacteria</taxon>
        <taxon>Pseudomonadati</taxon>
        <taxon>Pseudomonadota</taxon>
        <taxon>Alphaproteobacteria</taxon>
        <taxon>Rhodobacterales</taxon>
        <taxon>Paracoccaceae</taxon>
        <taxon>Aquimixticola</taxon>
    </lineage>
</organism>
<sequence>MKAKIAQDNRTLMPSAHNREQSRFIHILLLWIKVPHFVLTVIHTMARGCRTLTGGNEHHAKRTARAEAPSGRDRQCSSHCQDRDRRRTGNEPQATSQAQERLGGCEGASGQHHSRGPQRDRQEGRCGTVGLMPNYDPRAVANEFLKLNGGPMNQMKLQKLVYMAHGWNLAINRQPLVSGRIEAWDGGPVMRVIWNHLRDFGLNTVDVLFGSGPNAPFIAEMTEDESAIVSHVWSKYGQYTGLELSEMTHKSGTPWSNSYFGLGRNAALSQADIQQHFIELALAGRQQVV</sequence>
<dbReference type="InterPro" id="IPR025272">
    <property type="entry name" value="SocA_Panacea"/>
</dbReference>
<feature type="compositionally biased region" description="Polar residues" evidence="1">
    <location>
        <begin position="90"/>
        <end position="99"/>
    </location>
</feature>